<comment type="pathway">
    <text evidence="2 11">Nucleoside biosynthesis; alpha-ribazole biosynthesis; alpha-ribazole from 5,6-dimethylbenzimidazole: step 1/2.</text>
</comment>
<dbReference type="InterPro" id="IPR036087">
    <property type="entry name" value="Nict_dMeBzImd_PRibTrfase_sf"/>
</dbReference>
<dbReference type="FunFam" id="3.40.50.10210:FF:000001">
    <property type="entry name" value="Nicotinate-nucleotide--dimethylbenzimidazole phosphoribosyltransferase"/>
    <property type="match status" value="1"/>
</dbReference>
<keyword evidence="6 11" id="KW-0169">Cobalamin biosynthesis</keyword>
<evidence type="ECO:0000256" key="4">
    <source>
        <dbReference type="ARBA" id="ARBA00011991"/>
    </source>
</evidence>
<dbReference type="EMBL" id="FORR01000003">
    <property type="protein sequence ID" value="SFI96243.1"/>
    <property type="molecule type" value="Genomic_DNA"/>
</dbReference>
<organism evidence="12 13">
    <name type="scientific">Thermoflavimicrobium dichotomicum</name>
    <dbReference type="NCBI Taxonomy" id="46223"/>
    <lineage>
        <taxon>Bacteria</taxon>
        <taxon>Bacillati</taxon>
        <taxon>Bacillota</taxon>
        <taxon>Bacilli</taxon>
        <taxon>Bacillales</taxon>
        <taxon>Thermoactinomycetaceae</taxon>
        <taxon>Thermoflavimicrobium</taxon>
    </lineage>
</organism>
<sequence length="345" mass="36337">MKLPKIPPLHVETMEETTKHVNQLTKPLGSLGQLEQIAIRLAGIQGKKIPDVSRKAVIVMCGDHGVARSGVSAYPPEVTGLMIHNFVQGKAAINVLARLAGAEVHVVDVGSYLSEVPKQVINKKVRKGTRHFAEEEAMTEEETIQAIEVGIEVVEQLKQKGVQLLAVGEMGIGNTTIATALAAVFTQKSVSELAGRGTGINDHALQQKIEVIEAALERHQPNPDQPLRVLSQLGGLEVAGMAGVYIGAAAAGIPVMVDGVISTVAALLAVKMEPSVRNYLFASHLSVEPAHAVLLDALGLQPIIQAGLRLGEASGAALAFPMFDAAVAIVREMATFADLGLPSPK</sequence>
<evidence type="ECO:0000313" key="13">
    <source>
        <dbReference type="Proteomes" id="UP000199545"/>
    </source>
</evidence>
<dbReference type="HAMAP" id="MF_00230">
    <property type="entry name" value="CobT"/>
    <property type="match status" value="1"/>
</dbReference>
<keyword evidence="7 11" id="KW-0328">Glycosyltransferase</keyword>
<feature type="active site" description="Proton acceptor" evidence="11">
    <location>
        <position position="312"/>
    </location>
</feature>
<evidence type="ECO:0000256" key="10">
    <source>
        <dbReference type="ARBA" id="ARBA00047340"/>
    </source>
</evidence>
<evidence type="ECO:0000256" key="3">
    <source>
        <dbReference type="ARBA" id="ARBA00007110"/>
    </source>
</evidence>
<comment type="function">
    <text evidence="1 11">Catalyzes the synthesis of alpha-ribazole-5'-phosphate from nicotinate mononucleotide (NAMN) and 5,6-dimethylbenzimidazole (DMB).</text>
</comment>
<evidence type="ECO:0000256" key="9">
    <source>
        <dbReference type="ARBA" id="ARBA00030686"/>
    </source>
</evidence>
<dbReference type="UniPathway" id="UPA00061">
    <property type="reaction ID" value="UER00516"/>
</dbReference>
<evidence type="ECO:0000256" key="7">
    <source>
        <dbReference type="ARBA" id="ARBA00022676"/>
    </source>
</evidence>
<dbReference type="Gene3D" id="3.40.50.10210">
    <property type="match status" value="1"/>
</dbReference>
<comment type="similarity">
    <text evidence="3 11">Belongs to the CobT family.</text>
</comment>
<evidence type="ECO:0000256" key="8">
    <source>
        <dbReference type="ARBA" id="ARBA00022679"/>
    </source>
</evidence>
<evidence type="ECO:0000256" key="5">
    <source>
        <dbReference type="ARBA" id="ARBA00015486"/>
    </source>
</evidence>
<evidence type="ECO:0000256" key="2">
    <source>
        <dbReference type="ARBA" id="ARBA00005049"/>
    </source>
</evidence>
<dbReference type="Proteomes" id="UP000199545">
    <property type="component" value="Unassembled WGS sequence"/>
</dbReference>
<dbReference type="Gene3D" id="1.10.1610.10">
    <property type="match status" value="1"/>
</dbReference>
<evidence type="ECO:0000313" key="12">
    <source>
        <dbReference type="EMBL" id="SFI96243.1"/>
    </source>
</evidence>
<accession>A0A1I3MH15</accession>
<dbReference type="Pfam" id="PF02277">
    <property type="entry name" value="DBI_PRT"/>
    <property type="match status" value="1"/>
</dbReference>
<dbReference type="PANTHER" id="PTHR43463">
    <property type="entry name" value="NICOTINATE-NUCLEOTIDE--DIMETHYLBENZIMIDAZOLE PHOSPHORIBOSYLTRANSFERASE"/>
    <property type="match status" value="1"/>
</dbReference>
<comment type="catalytic activity">
    <reaction evidence="10 11">
        <text>5,6-dimethylbenzimidazole + nicotinate beta-D-ribonucleotide = alpha-ribazole 5'-phosphate + nicotinate + H(+)</text>
        <dbReference type="Rhea" id="RHEA:11196"/>
        <dbReference type="ChEBI" id="CHEBI:15378"/>
        <dbReference type="ChEBI" id="CHEBI:15890"/>
        <dbReference type="ChEBI" id="CHEBI:32544"/>
        <dbReference type="ChEBI" id="CHEBI:57502"/>
        <dbReference type="ChEBI" id="CHEBI:57918"/>
        <dbReference type="EC" id="2.4.2.21"/>
    </reaction>
</comment>
<dbReference type="InterPro" id="IPR023195">
    <property type="entry name" value="Nict_dMeBzImd_PRibTrfase_N"/>
</dbReference>
<protein>
    <recommendedName>
        <fullName evidence="5 11">Nicotinate-nucleotide--dimethylbenzimidazole phosphoribosyltransferase</fullName>
        <shortName evidence="11">NN:DBI PRT</shortName>
        <ecNumber evidence="4 11">2.4.2.21</ecNumber>
    </recommendedName>
    <alternativeName>
        <fullName evidence="9 11">N(1)-alpha-phosphoribosyltransferase</fullName>
    </alternativeName>
</protein>
<dbReference type="STRING" id="46223.SAMN05421852_10365"/>
<evidence type="ECO:0000256" key="11">
    <source>
        <dbReference type="HAMAP-Rule" id="MF_00230"/>
    </source>
</evidence>
<dbReference type="PANTHER" id="PTHR43463:SF1">
    <property type="entry name" value="NICOTINATE-NUCLEOTIDE--DIMETHYLBENZIMIDAZOLE PHOSPHORIBOSYLTRANSFERASE"/>
    <property type="match status" value="1"/>
</dbReference>
<evidence type="ECO:0000256" key="6">
    <source>
        <dbReference type="ARBA" id="ARBA00022573"/>
    </source>
</evidence>
<dbReference type="GO" id="GO:0009236">
    <property type="term" value="P:cobalamin biosynthetic process"/>
    <property type="evidence" value="ECO:0007669"/>
    <property type="project" value="UniProtKB-UniRule"/>
</dbReference>
<dbReference type="NCBIfam" id="TIGR03160">
    <property type="entry name" value="cobT_DBIPRT"/>
    <property type="match status" value="1"/>
</dbReference>
<dbReference type="RefSeq" id="WP_245739736.1">
    <property type="nucleotide sequence ID" value="NZ_FORR01000003.1"/>
</dbReference>
<dbReference type="EC" id="2.4.2.21" evidence="4 11"/>
<reference evidence="12 13" key="1">
    <citation type="submission" date="2016-10" db="EMBL/GenBank/DDBJ databases">
        <authorList>
            <person name="de Groot N.N."/>
        </authorList>
    </citation>
    <scope>NUCLEOTIDE SEQUENCE [LARGE SCALE GENOMIC DNA]</scope>
    <source>
        <strain evidence="12 13">DSM 44778</strain>
    </source>
</reference>
<evidence type="ECO:0000256" key="1">
    <source>
        <dbReference type="ARBA" id="ARBA00002197"/>
    </source>
</evidence>
<gene>
    <name evidence="11" type="primary">cobT</name>
    <name evidence="12" type="ORF">SAMN05421852_10365</name>
</gene>
<dbReference type="SUPFAM" id="SSF52733">
    <property type="entry name" value="Nicotinate mononucleotide:5,6-dimethylbenzimidazole phosphoribosyltransferase (CobT)"/>
    <property type="match status" value="1"/>
</dbReference>
<dbReference type="GO" id="GO:0008939">
    <property type="term" value="F:nicotinate-nucleotide-dimethylbenzimidazole phosphoribosyltransferase activity"/>
    <property type="evidence" value="ECO:0007669"/>
    <property type="project" value="UniProtKB-UniRule"/>
</dbReference>
<dbReference type="NCBIfam" id="NF000996">
    <property type="entry name" value="PRK00105.1"/>
    <property type="match status" value="1"/>
</dbReference>
<keyword evidence="8 11" id="KW-0808">Transferase</keyword>
<keyword evidence="13" id="KW-1185">Reference proteome</keyword>
<dbReference type="InterPro" id="IPR017846">
    <property type="entry name" value="Nict_dMeBzImd_PRibTrfase_bact"/>
</dbReference>
<dbReference type="CDD" id="cd02439">
    <property type="entry name" value="DMB-PRT_CobT"/>
    <property type="match status" value="1"/>
</dbReference>
<name>A0A1I3MH15_9BACL</name>
<proteinExistence type="inferred from homology"/>
<dbReference type="InterPro" id="IPR003200">
    <property type="entry name" value="Nict_dMeBzImd_PRibTrfase"/>
</dbReference>
<dbReference type="AlphaFoldDB" id="A0A1I3MH15"/>